<comment type="caution">
    <text evidence="2">The sequence shown here is derived from an EMBL/GenBank/DDBJ whole genome shotgun (WGS) entry which is preliminary data.</text>
</comment>
<dbReference type="EMBL" id="MU865433">
    <property type="protein sequence ID" value="KAK4223248.1"/>
    <property type="molecule type" value="Genomic_DNA"/>
</dbReference>
<keyword evidence="1" id="KW-0472">Membrane</keyword>
<proteinExistence type="predicted"/>
<dbReference type="Proteomes" id="UP001301958">
    <property type="component" value="Unassembled WGS sequence"/>
</dbReference>
<feature type="transmembrane region" description="Helical" evidence="1">
    <location>
        <begin position="74"/>
        <end position="95"/>
    </location>
</feature>
<name>A0AAN7GS53_9PEZI</name>
<keyword evidence="1" id="KW-0812">Transmembrane</keyword>
<keyword evidence="3" id="KW-1185">Reference proteome</keyword>
<sequence length="156" mass="17802">MMQRNKKGFLKEMDFSVFVFAFDSQKPTKTPRFLGQWSSGLGVGGSMRDYAQSLCTLKEAIAPIQRLPKQSTDLYGPSGGFVVPVVLFHLVSYSLVRKVFFVSGNLLDRGRRWSFRSLGFLISTLFSWIKFIMMVLNMKQHEVLSNKVSLTKTIFE</sequence>
<keyword evidence="1" id="KW-1133">Transmembrane helix</keyword>
<gene>
    <name evidence="2" type="ORF">QBC38DRAFT_447531</name>
</gene>
<feature type="transmembrane region" description="Helical" evidence="1">
    <location>
        <begin position="115"/>
        <end position="136"/>
    </location>
</feature>
<reference evidence="2" key="1">
    <citation type="journal article" date="2023" name="Mol. Phylogenet. Evol.">
        <title>Genome-scale phylogeny and comparative genomics of the fungal order Sordariales.</title>
        <authorList>
            <person name="Hensen N."/>
            <person name="Bonometti L."/>
            <person name="Westerberg I."/>
            <person name="Brannstrom I.O."/>
            <person name="Guillou S."/>
            <person name="Cros-Aarteil S."/>
            <person name="Calhoun S."/>
            <person name="Haridas S."/>
            <person name="Kuo A."/>
            <person name="Mondo S."/>
            <person name="Pangilinan J."/>
            <person name="Riley R."/>
            <person name="LaButti K."/>
            <person name="Andreopoulos B."/>
            <person name="Lipzen A."/>
            <person name="Chen C."/>
            <person name="Yan M."/>
            <person name="Daum C."/>
            <person name="Ng V."/>
            <person name="Clum A."/>
            <person name="Steindorff A."/>
            <person name="Ohm R.A."/>
            <person name="Martin F."/>
            <person name="Silar P."/>
            <person name="Natvig D.O."/>
            <person name="Lalanne C."/>
            <person name="Gautier V."/>
            <person name="Ament-Velasquez S.L."/>
            <person name="Kruys A."/>
            <person name="Hutchinson M.I."/>
            <person name="Powell A.J."/>
            <person name="Barry K."/>
            <person name="Miller A.N."/>
            <person name="Grigoriev I.V."/>
            <person name="Debuchy R."/>
            <person name="Gladieux P."/>
            <person name="Hiltunen Thoren M."/>
            <person name="Johannesson H."/>
        </authorList>
    </citation>
    <scope>NUCLEOTIDE SEQUENCE</scope>
    <source>
        <strain evidence="2">CBS 990.96</strain>
    </source>
</reference>
<protein>
    <recommendedName>
        <fullName evidence="4">Transmembrane protein</fullName>
    </recommendedName>
</protein>
<reference evidence="2" key="2">
    <citation type="submission" date="2023-05" db="EMBL/GenBank/DDBJ databases">
        <authorList>
            <consortium name="Lawrence Berkeley National Laboratory"/>
            <person name="Steindorff A."/>
            <person name="Hensen N."/>
            <person name="Bonometti L."/>
            <person name="Westerberg I."/>
            <person name="Brannstrom I.O."/>
            <person name="Guillou S."/>
            <person name="Cros-Aarteil S."/>
            <person name="Calhoun S."/>
            <person name="Haridas S."/>
            <person name="Kuo A."/>
            <person name="Mondo S."/>
            <person name="Pangilinan J."/>
            <person name="Riley R."/>
            <person name="Labutti K."/>
            <person name="Andreopoulos B."/>
            <person name="Lipzen A."/>
            <person name="Chen C."/>
            <person name="Yanf M."/>
            <person name="Daum C."/>
            <person name="Ng V."/>
            <person name="Clum A."/>
            <person name="Ohm R."/>
            <person name="Martin F."/>
            <person name="Silar P."/>
            <person name="Natvig D."/>
            <person name="Lalanne C."/>
            <person name="Gautier V."/>
            <person name="Ament-Velasquez S.L."/>
            <person name="Kruys A."/>
            <person name="Hutchinson M.I."/>
            <person name="Powell A.J."/>
            <person name="Barry K."/>
            <person name="Miller A.N."/>
            <person name="Grigoriev I.V."/>
            <person name="Debuchy R."/>
            <person name="Gladieux P."/>
            <person name="Thoren M.H."/>
            <person name="Johannesson H."/>
        </authorList>
    </citation>
    <scope>NUCLEOTIDE SEQUENCE</scope>
    <source>
        <strain evidence="2">CBS 990.96</strain>
    </source>
</reference>
<evidence type="ECO:0008006" key="4">
    <source>
        <dbReference type="Google" id="ProtNLM"/>
    </source>
</evidence>
<evidence type="ECO:0000256" key="1">
    <source>
        <dbReference type="SAM" id="Phobius"/>
    </source>
</evidence>
<dbReference type="AlphaFoldDB" id="A0AAN7GS53"/>
<organism evidence="2 3">
    <name type="scientific">Podospora fimiseda</name>
    <dbReference type="NCBI Taxonomy" id="252190"/>
    <lineage>
        <taxon>Eukaryota</taxon>
        <taxon>Fungi</taxon>
        <taxon>Dikarya</taxon>
        <taxon>Ascomycota</taxon>
        <taxon>Pezizomycotina</taxon>
        <taxon>Sordariomycetes</taxon>
        <taxon>Sordariomycetidae</taxon>
        <taxon>Sordariales</taxon>
        <taxon>Podosporaceae</taxon>
        <taxon>Podospora</taxon>
    </lineage>
</organism>
<evidence type="ECO:0000313" key="2">
    <source>
        <dbReference type="EMBL" id="KAK4223248.1"/>
    </source>
</evidence>
<evidence type="ECO:0000313" key="3">
    <source>
        <dbReference type="Proteomes" id="UP001301958"/>
    </source>
</evidence>
<accession>A0AAN7GS53</accession>